<dbReference type="PANTHER" id="PTHR30250">
    <property type="entry name" value="PST FAMILY PREDICTED COLANIC ACID TRANSPORTER"/>
    <property type="match status" value="1"/>
</dbReference>
<feature type="transmembrane region" description="Helical" evidence="7">
    <location>
        <begin position="12"/>
        <end position="31"/>
    </location>
</feature>
<dbReference type="Proteomes" id="UP000241284">
    <property type="component" value="Unassembled WGS sequence"/>
</dbReference>
<keyword evidence="4 7" id="KW-1133">Transmembrane helix</keyword>
<protein>
    <submittedName>
        <fullName evidence="8">Uncharacterized protein</fullName>
    </submittedName>
</protein>
<evidence type="ECO:0000256" key="7">
    <source>
        <dbReference type="SAM" id="Phobius"/>
    </source>
</evidence>
<keyword evidence="2" id="KW-1003">Cell membrane</keyword>
<feature type="transmembrane region" description="Helical" evidence="7">
    <location>
        <begin position="131"/>
        <end position="148"/>
    </location>
</feature>
<dbReference type="GO" id="GO:0005886">
    <property type="term" value="C:plasma membrane"/>
    <property type="evidence" value="ECO:0007669"/>
    <property type="project" value="UniProtKB-SubCell"/>
</dbReference>
<keyword evidence="3 7" id="KW-0812">Transmembrane</keyword>
<feature type="region of interest" description="Disordered" evidence="6">
    <location>
        <begin position="672"/>
        <end position="721"/>
    </location>
</feature>
<dbReference type="InterPro" id="IPR050833">
    <property type="entry name" value="Poly_Biosynth_Transport"/>
</dbReference>
<keyword evidence="5 7" id="KW-0472">Membrane</keyword>
<sequence length="721" mass="80275">MVSKAVRYMAMINLPVLGLVAALGEPLLHLFLGRSFFGAWTAFAILVFGGGAMSLDIPITQVLLAKKRTKVLAVQQLVSSLTLGSLALLLIPRFYLDGAALAYVLARIVCFVVVGFSVYRLGLFSVKWRDYIESLGVTGAMVAATLVFESYTHFSTYMLPLYVLAGSVLGLVVARSIGLLHGEDYSEVVDFFPPGLGASWRGSGRLSASRRLAGTLRPRVHAPHITAPRSSTTGKSQMPGCTHLLRGATPRLSAAPRLPTDVCWIICFPMCLLRRRGHRGPGGVSELIHDFGLLYRVVPRGLHHAFMASRVLFLIALSDDGVCLLLVTRNEAGKAVELLRDLRGVVDEVVLVDSSDSWRPELFGEALDWFGHTHVFRLPPLGLAELYRPIALSKACSEWVLLLDSDERINGALKRNLRGILGEGSADAYMIQRQPVDGSRSDGLTVKLRAPWYKKRLFRRSKTRFFGLVHEQPTVEGRVQPLPAEYSITHYVDREAYWSKVRRYIKLEVFLDRWSYDRFGGGSTLRRWAMSVYLGSRGLAPTDEVSPSDLLLIKRLGAKGVAKLTYKPSEYLKRKLKLLSSLDPDLRRLSYAVWMDIRSFRGAVPYLGLESESTWSRLWGSYNRMQLKPDDFFIYKLVERFYDRLPDHSLRLDPFEALVALNTAADKVFPEAATTQVGGGQSLGVTTRRTPLTPTPPPPNHVTRGRRPTSMGSEAEDAHTM</sequence>
<evidence type="ECO:0000256" key="2">
    <source>
        <dbReference type="ARBA" id="ARBA00022475"/>
    </source>
</evidence>
<evidence type="ECO:0000256" key="5">
    <source>
        <dbReference type="ARBA" id="ARBA00023136"/>
    </source>
</evidence>
<evidence type="ECO:0000256" key="1">
    <source>
        <dbReference type="ARBA" id="ARBA00004651"/>
    </source>
</evidence>
<proteinExistence type="predicted"/>
<dbReference type="SUPFAM" id="SSF53448">
    <property type="entry name" value="Nucleotide-diphospho-sugar transferases"/>
    <property type="match status" value="1"/>
</dbReference>
<dbReference type="AlphaFoldDB" id="A0A2R6B896"/>
<evidence type="ECO:0000313" key="8">
    <source>
        <dbReference type="EMBL" id="PSN94708.1"/>
    </source>
</evidence>
<feature type="transmembrane region" description="Helical" evidence="7">
    <location>
        <begin position="71"/>
        <end position="94"/>
    </location>
</feature>
<feature type="transmembrane region" description="Helical" evidence="7">
    <location>
        <begin position="37"/>
        <end position="59"/>
    </location>
</feature>
<dbReference type="PANTHER" id="PTHR30250:SF11">
    <property type="entry name" value="O-ANTIGEN TRANSPORTER-RELATED"/>
    <property type="match status" value="1"/>
</dbReference>
<gene>
    <name evidence="8" type="ORF">B9Q06_08130</name>
</gene>
<reference evidence="8 9" key="1">
    <citation type="submission" date="2017-04" db="EMBL/GenBank/DDBJ databases">
        <title>Novel microbial lineages endemic to geothermal iron-oxide mats fill important gaps in the evolutionary history of Archaea.</title>
        <authorList>
            <person name="Jay Z.J."/>
            <person name="Beam J.P."/>
            <person name="Dlakic M."/>
            <person name="Rusch D.B."/>
            <person name="Kozubal M.A."/>
            <person name="Inskeep W.P."/>
        </authorList>
    </citation>
    <scope>NUCLEOTIDE SEQUENCE [LARGE SCALE GENOMIC DNA]</scope>
    <source>
        <strain evidence="8">ECH_B_2</strain>
    </source>
</reference>
<evidence type="ECO:0000256" key="6">
    <source>
        <dbReference type="SAM" id="MobiDB-lite"/>
    </source>
</evidence>
<comment type="caution">
    <text evidence="8">The sequence shown here is derived from an EMBL/GenBank/DDBJ whole genome shotgun (WGS) entry which is preliminary data.</text>
</comment>
<dbReference type="EMBL" id="NEXH01000019">
    <property type="protein sequence ID" value="PSN94708.1"/>
    <property type="molecule type" value="Genomic_DNA"/>
</dbReference>
<organism evidence="8 9">
    <name type="scientific">Candidatus Marsarchaeota G2 archaeon ECH_B_2</name>
    <dbReference type="NCBI Taxonomy" id="1978160"/>
    <lineage>
        <taxon>Archaea</taxon>
        <taxon>Candidatus Marsarchaeota</taxon>
        <taxon>Candidatus Marsarchaeota group 2</taxon>
    </lineage>
</organism>
<evidence type="ECO:0000256" key="4">
    <source>
        <dbReference type="ARBA" id="ARBA00022989"/>
    </source>
</evidence>
<name>A0A2R6B896_9ARCH</name>
<evidence type="ECO:0000256" key="3">
    <source>
        <dbReference type="ARBA" id="ARBA00022692"/>
    </source>
</evidence>
<accession>A0A2R6B896</accession>
<evidence type="ECO:0000313" key="9">
    <source>
        <dbReference type="Proteomes" id="UP000241284"/>
    </source>
</evidence>
<dbReference type="InterPro" id="IPR029044">
    <property type="entry name" value="Nucleotide-diphossugar_trans"/>
</dbReference>
<feature type="transmembrane region" description="Helical" evidence="7">
    <location>
        <begin position="100"/>
        <end position="119"/>
    </location>
</feature>
<comment type="subcellular location">
    <subcellularLocation>
        <location evidence="1">Cell membrane</location>
        <topology evidence="1">Multi-pass membrane protein</topology>
    </subcellularLocation>
</comment>